<evidence type="ECO:0000313" key="3">
    <source>
        <dbReference type="Proteomes" id="UP000009131"/>
    </source>
</evidence>
<dbReference type="AlphaFoldDB" id="G7DXS7"/>
<evidence type="ECO:0000313" key="2">
    <source>
        <dbReference type="EMBL" id="GAA95387.1"/>
    </source>
</evidence>
<organism evidence="2 3">
    <name type="scientific">Mixia osmundae (strain CBS 9802 / IAM 14324 / JCM 22182 / KY 12970)</name>
    <dbReference type="NCBI Taxonomy" id="764103"/>
    <lineage>
        <taxon>Eukaryota</taxon>
        <taxon>Fungi</taxon>
        <taxon>Dikarya</taxon>
        <taxon>Basidiomycota</taxon>
        <taxon>Pucciniomycotina</taxon>
        <taxon>Mixiomycetes</taxon>
        <taxon>Mixiales</taxon>
        <taxon>Mixiaceae</taxon>
        <taxon>Mixia</taxon>
    </lineage>
</organism>
<feature type="compositionally biased region" description="Acidic residues" evidence="1">
    <location>
        <begin position="53"/>
        <end position="62"/>
    </location>
</feature>
<dbReference type="Proteomes" id="UP000009131">
    <property type="component" value="Unassembled WGS sequence"/>
</dbReference>
<dbReference type="HOGENOM" id="CLU_576306_0_0_1"/>
<protein>
    <submittedName>
        <fullName evidence="2">Uncharacterized protein</fullName>
    </submittedName>
</protein>
<feature type="region of interest" description="Disordered" evidence="1">
    <location>
        <begin position="1"/>
        <end position="62"/>
    </location>
</feature>
<name>G7DXS7_MIXOS</name>
<accession>G7DXS7</accession>
<keyword evidence="3" id="KW-1185">Reference proteome</keyword>
<proteinExistence type="predicted"/>
<evidence type="ECO:0000256" key="1">
    <source>
        <dbReference type="SAM" id="MobiDB-lite"/>
    </source>
</evidence>
<reference evidence="2 3" key="1">
    <citation type="journal article" date="2011" name="J. Gen. Appl. Microbiol.">
        <title>Draft genome sequencing of the enigmatic basidiomycete Mixia osmundae.</title>
        <authorList>
            <person name="Nishida H."/>
            <person name="Nagatsuka Y."/>
            <person name="Sugiyama J."/>
        </authorList>
    </citation>
    <scope>NUCLEOTIDE SEQUENCE [LARGE SCALE GENOMIC DNA]</scope>
    <source>
        <strain evidence="3">CBS 9802 / IAM 14324 / JCM 22182 / KY 12970</strain>
    </source>
</reference>
<comment type="caution">
    <text evidence="2">The sequence shown here is derived from an EMBL/GenBank/DDBJ whole genome shotgun (WGS) entry which is preliminary data.</text>
</comment>
<sequence>MVGRRGIRPGRTAASKGKSKARPSASHGQPRTRHATVSSDNDAPDDVGTAYESTEDNGEEEDVVGLPGEIWSLIFDHIWDEDVHPEDDLLFYRNRLSTPQDHAQLNVLSVLNSALTYTARRSFLRTFGINYTPPSSEALLQLLKTPEGHYLSTANVTQLRLEPARTSRSELSTYIRRVQIEKRRFTSFLHMLCPQTADLDDQVHRSGRIRKLVMTGRPLSDLQVPPVFRLLSAKSLHFNINKGDPGLLTLLNYLCHFEAQPTEPLENDAEPGARHFDKSKDGRLADVMSDYGDRCDPSVLEELTITAWNVWKIERELGDFLCKSRIRPLRLQLKRISLEFDGQLDGEQSTEEGSIVRYLLGLLLYHSRDTLEELRIEACTTTVLDIAAACLQLCHSSLRAIQLERKLERQGYIDYPGYRAGTYYTMGYKDWSRIQGGVPHLQRVILRNLTLPTGFKTLFDVSNLQTPGVLRERK</sequence>
<dbReference type="RefSeq" id="XP_014569675.1">
    <property type="nucleotide sequence ID" value="XM_014714189.1"/>
</dbReference>
<gene>
    <name evidence="2" type="primary">Mo02041</name>
    <name evidence="2" type="ORF">E5Q_02041</name>
</gene>
<dbReference type="EMBL" id="BABT02000061">
    <property type="protein sequence ID" value="GAA95387.1"/>
    <property type="molecule type" value="Genomic_DNA"/>
</dbReference>
<dbReference type="InParanoid" id="G7DXS7"/>
<reference evidence="2 3" key="2">
    <citation type="journal article" date="2012" name="Open Biol.">
        <title>Characteristics of nucleosomes and linker DNA regions on the genome of the basidiomycete Mixia osmundae revealed by mono- and dinucleosome mapping.</title>
        <authorList>
            <person name="Nishida H."/>
            <person name="Kondo S."/>
            <person name="Matsumoto T."/>
            <person name="Suzuki Y."/>
            <person name="Yoshikawa H."/>
            <person name="Taylor T.D."/>
            <person name="Sugiyama J."/>
        </authorList>
    </citation>
    <scope>NUCLEOTIDE SEQUENCE [LARGE SCALE GENOMIC DNA]</scope>
    <source>
        <strain evidence="3">CBS 9802 / IAM 14324 / JCM 22182 / KY 12970</strain>
    </source>
</reference>